<evidence type="ECO:0000313" key="3">
    <source>
        <dbReference type="Proteomes" id="UP000663865"/>
    </source>
</evidence>
<dbReference type="AlphaFoldDB" id="A0A818BN55"/>
<organism evidence="2 3">
    <name type="scientific">Rotaria socialis</name>
    <dbReference type="NCBI Taxonomy" id="392032"/>
    <lineage>
        <taxon>Eukaryota</taxon>
        <taxon>Metazoa</taxon>
        <taxon>Spiralia</taxon>
        <taxon>Gnathifera</taxon>
        <taxon>Rotifera</taxon>
        <taxon>Eurotatoria</taxon>
        <taxon>Bdelloidea</taxon>
        <taxon>Philodinida</taxon>
        <taxon>Philodinidae</taxon>
        <taxon>Rotaria</taxon>
    </lineage>
</organism>
<name>A0A818BN55_9BILA</name>
<protein>
    <submittedName>
        <fullName evidence="2">Uncharacterized protein</fullName>
    </submittedName>
</protein>
<evidence type="ECO:0000256" key="1">
    <source>
        <dbReference type="SAM" id="Phobius"/>
    </source>
</evidence>
<keyword evidence="1" id="KW-0812">Transmembrane</keyword>
<proteinExistence type="predicted"/>
<feature type="transmembrane region" description="Helical" evidence="1">
    <location>
        <begin position="12"/>
        <end position="31"/>
    </location>
</feature>
<dbReference type="Proteomes" id="UP000663865">
    <property type="component" value="Unassembled WGS sequence"/>
</dbReference>
<accession>A0A818BN55</accession>
<sequence>MQYMPSMDAFPKCCVYFLAVTYFCIIVLSLWTSRYSIVTYVNKFVVDKTESRSLINRLRLHSRPTESYLKSDKRGYVALVYSGTARSFSGNFLSHIVNLIAGCPYTVHLFLHTYTNDNRFSQDGNHSDYASYLSVNATLGYYKGYVNLDNEQVLFQDTVKANVFEYLPLTALRNNYKDTYNISISRFPGHPPIPSIYYMWHSQLRSEELRQKYIAASGIDYKWTFRMRHDAVYYTNWWQRAFNIQVYNSSNPINQLMKEDVASDWGIRPTLLYDMIYEPRLRVDNILYVPFGWSYGGYNDQFAAMSSMNAKHYFTRILHIRRMLNEEKVHPETSIRLVARWNNMTVNNVDGTICYEIVRSSLEPSLQLMQSDRRYQSFSYKGSGKEDCNLLCPIFKKINNALHEMFPYDSTLIRRGIKIDDDKIKSLLIKYLFVINVNRTLQIHYNDSSFYYVHLYVISRYANDPCLITTWTADQTKNYPLQYLPFILRTQKRNKVEMYKRYLTCGVLDII</sequence>
<comment type="caution">
    <text evidence="2">The sequence shown here is derived from an EMBL/GenBank/DDBJ whole genome shotgun (WGS) entry which is preliminary data.</text>
</comment>
<keyword evidence="1" id="KW-0472">Membrane</keyword>
<reference evidence="2" key="1">
    <citation type="submission" date="2021-02" db="EMBL/GenBank/DDBJ databases">
        <authorList>
            <person name="Nowell W R."/>
        </authorList>
    </citation>
    <scope>NUCLEOTIDE SEQUENCE</scope>
</reference>
<gene>
    <name evidence="2" type="ORF">KIK155_LOCUS9658</name>
</gene>
<keyword evidence="1" id="KW-1133">Transmembrane helix</keyword>
<evidence type="ECO:0000313" key="2">
    <source>
        <dbReference type="EMBL" id="CAF3417945.1"/>
    </source>
</evidence>
<dbReference type="EMBL" id="CAJNYV010001379">
    <property type="protein sequence ID" value="CAF3417945.1"/>
    <property type="molecule type" value="Genomic_DNA"/>
</dbReference>